<name>G8PAT5_PEDCP</name>
<dbReference type="NCBIfam" id="TIGR00711">
    <property type="entry name" value="efflux_EmrB"/>
    <property type="match status" value="1"/>
</dbReference>
<feature type="transmembrane region" description="Helical" evidence="7">
    <location>
        <begin position="329"/>
        <end position="351"/>
    </location>
</feature>
<evidence type="ECO:0000256" key="5">
    <source>
        <dbReference type="ARBA" id="ARBA00022989"/>
    </source>
</evidence>
<dbReference type="InterPro" id="IPR011701">
    <property type="entry name" value="MFS"/>
</dbReference>
<feature type="transmembrane region" description="Helical" evidence="7">
    <location>
        <begin position="164"/>
        <end position="185"/>
    </location>
</feature>
<keyword evidence="2" id="KW-0813">Transport</keyword>
<dbReference type="PROSITE" id="PS50850">
    <property type="entry name" value="MFS"/>
    <property type="match status" value="1"/>
</dbReference>
<dbReference type="STRING" id="701521.PECL_333"/>
<feature type="domain" description="Major facilitator superfamily (MFS) profile" evidence="8">
    <location>
        <begin position="10"/>
        <end position="461"/>
    </location>
</feature>
<dbReference type="Proteomes" id="UP000005444">
    <property type="component" value="Chromosome"/>
</dbReference>
<dbReference type="eggNOG" id="COG2814">
    <property type="taxonomic scope" value="Bacteria"/>
</dbReference>
<evidence type="ECO:0000256" key="6">
    <source>
        <dbReference type="ARBA" id="ARBA00023136"/>
    </source>
</evidence>
<dbReference type="GO" id="GO:0022857">
    <property type="term" value="F:transmembrane transporter activity"/>
    <property type="evidence" value="ECO:0007669"/>
    <property type="project" value="InterPro"/>
</dbReference>
<dbReference type="KEGG" id="pce:PECL_333"/>
<keyword evidence="6 7" id="KW-0472">Membrane</keyword>
<evidence type="ECO:0000256" key="2">
    <source>
        <dbReference type="ARBA" id="ARBA00022448"/>
    </source>
</evidence>
<dbReference type="HOGENOM" id="CLU_000960_28_0_9"/>
<dbReference type="PANTHER" id="PTHR23501">
    <property type="entry name" value="MAJOR FACILITATOR SUPERFAMILY"/>
    <property type="match status" value="1"/>
</dbReference>
<dbReference type="InterPro" id="IPR020846">
    <property type="entry name" value="MFS_dom"/>
</dbReference>
<dbReference type="SUPFAM" id="SSF103473">
    <property type="entry name" value="MFS general substrate transporter"/>
    <property type="match status" value="1"/>
</dbReference>
<keyword evidence="3" id="KW-1003">Cell membrane</keyword>
<feature type="transmembrane region" description="Helical" evidence="7">
    <location>
        <begin position="438"/>
        <end position="456"/>
    </location>
</feature>
<keyword evidence="4 7" id="KW-0812">Transmembrane</keyword>
<keyword evidence="10" id="KW-1185">Reference proteome</keyword>
<gene>
    <name evidence="9" type="ordered locus">PECL_333</name>
</gene>
<dbReference type="InterPro" id="IPR036259">
    <property type="entry name" value="MFS_trans_sf"/>
</dbReference>
<feature type="transmembrane region" description="Helical" evidence="7">
    <location>
        <begin position="197"/>
        <end position="218"/>
    </location>
</feature>
<dbReference type="PANTHER" id="PTHR23501:SF1">
    <property type="entry name" value="TRANSPORT PROTEIN HSRA-RELATED"/>
    <property type="match status" value="1"/>
</dbReference>
<feature type="transmembrane region" description="Helical" evidence="7">
    <location>
        <begin position="270"/>
        <end position="292"/>
    </location>
</feature>
<feature type="transmembrane region" description="Helical" evidence="7">
    <location>
        <begin position="357"/>
        <end position="379"/>
    </location>
</feature>
<evidence type="ECO:0000259" key="8">
    <source>
        <dbReference type="PROSITE" id="PS50850"/>
    </source>
</evidence>
<protein>
    <submittedName>
        <fullName evidence="9">H+ antiporter-2 family protein</fullName>
    </submittedName>
</protein>
<evidence type="ECO:0000256" key="1">
    <source>
        <dbReference type="ARBA" id="ARBA00004651"/>
    </source>
</evidence>
<feature type="transmembrane region" description="Helical" evidence="7">
    <location>
        <begin position="48"/>
        <end position="68"/>
    </location>
</feature>
<feature type="transmembrane region" description="Helical" evidence="7">
    <location>
        <begin position="138"/>
        <end position="158"/>
    </location>
</feature>
<evidence type="ECO:0000313" key="10">
    <source>
        <dbReference type="Proteomes" id="UP000005444"/>
    </source>
</evidence>
<feature type="transmembrane region" description="Helical" evidence="7">
    <location>
        <begin position="230"/>
        <end position="249"/>
    </location>
</feature>
<evidence type="ECO:0000256" key="4">
    <source>
        <dbReference type="ARBA" id="ARBA00022692"/>
    </source>
</evidence>
<dbReference type="EMBL" id="CP003137">
    <property type="protein sequence ID" value="AEV94644.1"/>
    <property type="molecule type" value="Genomic_DNA"/>
</dbReference>
<evidence type="ECO:0000313" key="9">
    <source>
        <dbReference type="EMBL" id="AEV94644.1"/>
    </source>
</evidence>
<dbReference type="Gene3D" id="1.20.1250.20">
    <property type="entry name" value="MFS general substrate transporter like domains"/>
    <property type="match status" value="2"/>
</dbReference>
<organism evidence="9 10">
    <name type="scientific">Pediococcus claussenii (strain ATCC BAA-344 / DSM 14800 / JCM 18046 / KCTC 3811 / LMG 21948 / P06)</name>
    <dbReference type="NCBI Taxonomy" id="701521"/>
    <lineage>
        <taxon>Bacteria</taxon>
        <taxon>Bacillati</taxon>
        <taxon>Bacillota</taxon>
        <taxon>Bacilli</taxon>
        <taxon>Lactobacillales</taxon>
        <taxon>Lactobacillaceae</taxon>
        <taxon>Pediococcus</taxon>
    </lineage>
</organism>
<feature type="transmembrane region" description="Helical" evidence="7">
    <location>
        <begin position="298"/>
        <end position="317"/>
    </location>
</feature>
<dbReference type="InterPro" id="IPR004638">
    <property type="entry name" value="EmrB-like"/>
</dbReference>
<dbReference type="PATRIC" id="fig|701521.8.peg.312"/>
<reference evidence="9 10" key="1">
    <citation type="journal article" date="2012" name="J. Bacteriol.">
        <title>Complete Genome Sequence of the Beer Spoilage Organism Pediococcus claussenii ATCC BAA-344T.</title>
        <authorList>
            <person name="Pittet V."/>
            <person name="Abegunde T."/>
            <person name="Marfleet T."/>
            <person name="Haakensen M."/>
            <person name="Morrow K."/>
            <person name="Jayaprakash T."/>
            <person name="Schroeder K."/>
            <person name="Trost B."/>
            <person name="Byrns S."/>
            <person name="Bergsveinson J."/>
            <person name="Kusalik A."/>
            <person name="Ziola B."/>
        </authorList>
    </citation>
    <scope>NUCLEOTIDE SEQUENCE [LARGE SCALE GENOMIC DNA]</scope>
    <source>
        <strain evidence="9 10">ATCC BAA-344</strain>
    </source>
</reference>
<sequence length="468" mass="50174">MKEKNNLAKIAMILIVGAVAPMLDTTMTNIAISTIMNDLNATVSATQWVTTGYVLMLGIVILFTGWAVDKFSGKKLYISGLLLFLAGSIVSGVATNIPILMLGRLIQGAGSGVIIPLLTTLIIRAANGEGLGKIAATIGLPMVLIPILGPTVGGGFIIDKLDWHWIFYINIPIVIIALVLLQFMMPKFEPQKTDKKFDWFGFISLSGMFSGLLIGIVNFSSNNTISNLDVLIPIFIGLDLMIAYVIFASKNPDKALVSLKMFQVSNFSGASVILLMSGVAVNGAMFLLPLYLQNVRGLSVIWSGTYLIAQGLGMLVTRTTVGKLTDSIGARWVVLVSILVAVASTIPFVYFDKNTNIWYLLIALFVRGMAQGGLTIPVMADSYVGIPKKLIADATSASRMFQNVGGAFGSAILATVIQNNINGVVPTVAHLTTAYHTAFIWSIVITLIAAIPAWFLSHNISKKVEVAK</sequence>
<dbReference type="Pfam" id="PF07690">
    <property type="entry name" value="MFS_1"/>
    <property type="match status" value="1"/>
</dbReference>
<accession>G8PAT5</accession>
<evidence type="ECO:0000256" key="3">
    <source>
        <dbReference type="ARBA" id="ARBA00022475"/>
    </source>
</evidence>
<feature type="transmembrane region" description="Helical" evidence="7">
    <location>
        <begin position="80"/>
        <end position="99"/>
    </location>
</feature>
<evidence type="ECO:0000256" key="7">
    <source>
        <dbReference type="SAM" id="Phobius"/>
    </source>
</evidence>
<dbReference type="CDD" id="cd17503">
    <property type="entry name" value="MFS_LmrB_MDR_like"/>
    <property type="match status" value="1"/>
</dbReference>
<proteinExistence type="predicted"/>
<comment type="subcellular location">
    <subcellularLocation>
        <location evidence="1">Cell membrane</location>
        <topology evidence="1">Multi-pass membrane protein</topology>
    </subcellularLocation>
</comment>
<dbReference type="AlphaFoldDB" id="G8PAT5"/>
<keyword evidence="5 7" id="KW-1133">Transmembrane helix</keyword>
<feature type="transmembrane region" description="Helical" evidence="7">
    <location>
        <begin position="12"/>
        <end position="36"/>
    </location>
</feature>
<dbReference type="GO" id="GO:0005886">
    <property type="term" value="C:plasma membrane"/>
    <property type="evidence" value="ECO:0007669"/>
    <property type="project" value="UniProtKB-SubCell"/>
</dbReference>